<proteinExistence type="inferred from homology"/>
<dbReference type="GO" id="GO:0016705">
    <property type="term" value="F:oxidoreductase activity, acting on paired donors, with incorporation or reduction of molecular oxygen"/>
    <property type="evidence" value="ECO:0007669"/>
    <property type="project" value="InterPro"/>
</dbReference>
<dbReference type="eggNOG" id="KOG0157">
    <property type="taxonomic scope" value="Eukaryota"/>
</dbReference>
<comment type="cofactor">
    <cofactor evidence="1 3">
        <name>heme</name>
        <dbReference type="ChEBI" id="CHEBI:30413"/>
    </cofactor>
</comment>
<name>A0A0D3J0E1_EMIH1</name>
<dbReference type="PaxDb" id="2903-EOD16976"/>
<keyword evidence="6" id="KW-1185">Reference proteome</keyword>
<dbReference type="InterPro" id="IPR036396">
    <property type="entry name" value="Cyt_P450_sf"/>
</dbReference>
<dbReference type="PRINTS" id="PR00385">
    <property type="entry name" value="P450"/>
</dbReference>
<dbReference type="Pfam" id="PF00067">
    <property type="entry name" value="p450"/>
    <property type="match status" value="1"/>
</dbReference>
<evidence type="ECO:0000256" key="4">
    <source>
        <dbReference type="RuleBase" id="RU000461"/>
    </source>
</evidence>
<feature type="binding site" description="axial binding residue" evidence="3">
    <location>
        <position position="431"/>
    </location>
    <ligand>
        <name>heme</name>
        <dbReference type="ChEBI" id="CHEBI:30413"/>
    </ligand>
    <ligandPart>
        <name>Fe</name>
        <dbReference type="ChEBI" id="CHEBI:18248"/>
    </ligandPart>
</feature>
<sequence>MAFLGELSVALLCLLIVYFLCVRDRKRLPPLATESMFTTIAAMTTSDAPWFVLSLAQKYPGRVFRMRVPQWRPWVVIADGPTARAVLRARAADKPSLYSNFDGMTAGWASFFTSPDGPRWAHARKGVSHAFTSSLIRDKLDALQSCAALGLRLDVLSASGEEFDAAQLMIELMIDVLGETVLAGFDFGMLRGGGDSSGMGLRFLEAVEPALIEYALKRTNNPLRKLMAFAIPEARAAGRAAVELMRIANEVMEEFRSRREAAASASEREELDATIIGKLVSNPNYAHEQERAADVVTFLIAGHDTTGFTLAWTLYELAAHPEIADRLAADLRSNNEVAPERSEYLAAVINESMRLWPVAAMGSLRVLAEDLALSDGAVIPAGAICSIPFLPVHRTAPVQDAGTFKPERWLKNVEPSLKENFMPFSTGRRNCVGQTLALAELKRFLALIVTGYKLELVRPPKSDYFLTLKPADGRLRVSRRPPMSH</sequence>
<evidence type="ECO:0008006" key="7">
    <source>
        <dbReference type="Google" id="ProtNLM"/>
    </source>
</evidence>
<dbReference type="PANTHER" id="PTHR24305:SF166">
    <property type="entry name" value="CYTOCHROME P450 12A4, MITOCHONDRIAL-RELATED"/>
    <property type="match status" value="1"/>
</dbReference>
<dbReference type="InterPro" id="IPR017972">
    <property type="entry name" value="Cyt_P450_CS"/>
</dbReference>
<keyword evidence="4" id="KW-0560">Oxidoreductase</keyword>
<dbReference type="KEGG" id="ehx:EMIHUDRAFT_244635"/>
<dbReference type="PRINTS" id="PR00463">
    <property type="entry name" value="EP450I"/>
</dbReference>
<accession>A0A0D3J0E1</accession>
<keyword evidence="3 4" id="KW-0479">Metal-binding</keyword>
<dbReference type="InterPro" id="IPR001128">
    <property type="entry name" value="Cyt_P450"/>
</dbReference>
<dbReference type="GO" id="GO:0005506">
    <property type="term" value="F:iron ion binding"/>
    <property type="evidence" value="ECO:0007669"/>
    <property type="project" value="InterPro"/>
</dbReference>
<protein>
    <recommendedName>
        <fullName evidence="7">Cytochrome P450</fullName>
    </recommendedName>
</protein>
<dbReference type="GeneID" id="17263124"/>
<evidence type="ECO:0000313" key="6">
    <source>
        <dbReference type="Proteomes" id="UP000013827"/>
    </source>
</evidence>
<dbReference type="GO" id="GO:0020037">
    <property type="term" value="F:heme binding"/>
    <property type="evidence" value="ECO:0007669"/>
    <property type="project" value="InterPro"/>
</dbReference>
<reference evidence="5" key="2">
    <citation type="submission" date="2024-10" db="UniProtKB">
        <authorList>
            <consortium name="EnsemblProtists"/>
        </authorList>
    </citation>
    <scope>IDENTIFICATION</scope>
</reference>
<dbReference type="CDD" id="cd00302">
    <property type="entry name" value="cytochrome_P450"/>
    <property type="match status" value="1"/>
</dbReference>
<keyword evidence="4" id="KW-0503">Monooxygenase</keyword>
<dbReference type="PANTHER" id="PTHR24305">
    <property type="entry name" value="CYTOCHROME P450"/>
    <property type="match status" value="1"/>
</dbReference>
<reference evidence="6" key="1">
    <citation type="journal article" date="2013" name="Nature">
        <title>Pan genome of the phytoplankton Emiliania underpins its global distribution.</title>
        <authorList>
            <person name="Read B.A."/>
            <person name="Kegel J."/>
            <person name="Klute M.J."/>
            <person name="Kuo A."/>
            <person name="Lefebvre S.C."/>
            <person name="Maumus F."/>
            <person name="Mayer C."/>
            <person name="Miller J."/>
            <person name="Monier A."/>
            <person name="Salamov A."/>
            <person name="Young J."/>
            <person name="Aguilar M."/>
            <person name="Claverie J.M."/>
            <person name="Frickenhaus S."/>
            <person name="Gonzalez K."/>
            <person name="Herman E.K."/>
            <person name="Lin Y.C."/>
            <person name="Napier J."/>
            <person name="Ogata H."/>
            <person name="Sarno A.F."/>
            <person name="Shmutz J."/>
            <person name="Schroeder D."/>
            <person name="de Vargas C."/>
            <person name="Verret F."/>
            <person name="von Dassow P."/>
            <person name="Valentin K."/>
            <person name="Van de Peer Y."/>
            <person name="Wheeler G."/>
            <person name="Dacks J.B."/>
            <person name="Delwiche C.F."/>
            <person name="Dyhrman S.T."/>
            <person name="Glockner G."/>
            <person name="John U."/>
            <person name="Richards T."/>
            <person name="Worden A.Z."/>
            <person name="Zhang X."/>
            <person name="Grigoriev I.V."/>
            <person name="Allen A.E."/>
            <person name="Bidle K."/>
            <person name="Borodovsky M."/>
            <person name="Bowler C."/>
            <person name="Brownlee C."/>
            <person name="Cock J.M."/>
            <person name="Elias M."/>
            <person name="Gladyshev V.N."/>
            <person name="Groth M."/>
            <person name="Guda C."/>
            <person name="Hadaegh A."/>
            <person name="Iglesias-Rodriguez M.D."/>
            <person name="Jenkins J."/>
            <person name="Jones B.M."/>
            <person name="Lawson T."/>
            <person name="Leese F."/>
            <person name="Lindquist E."/>
            <person name="Lobanov A."/>
            <person name="Lomsadze A."/>
            <person name="Malik S.B."/>
            <person name="Marsh M.E."/>
            <person name="Mackinder L."/>
            <person name="Mock T."/>
            <person name="Mueller-Roeber B."/>
            <person name="Pagarete A."/>
            <person name="Parker M."/>
            <person name="Probert I."/>
            <person name="Quesneville H."/>
            <person name="Raines C."/>
            <person name="Rensing S.A."/>
            <person name="Riano-Pachon D.M."/>
            <person name="Richier S."/>
            <person name="Rokitta S."/>
            <person name="Shiraiwa Y."/>
            <person name="Soanes D.M."/>
            <person name="van der Giezen M."/>
            <person name="Wahlund T.M."/>
            <person name="Williams B."/>
            <person name="Wilson W."/>
            <person name="Wolfe G."/>
            <person name="Wurch L.L."/>
        </authorList>
    </citation>
    <scope>NUCLEOTIDE SEQUENCE</scope>
</reference>
<dbReference type="SUPFAM" id="SSF48264">
    <property type="entry name" value="Cytochrome P450"/>
    <property type="match status" value="1"/>
</dbReference>
<dbReference type="Proteomes" id="UP000013827">
    <property type="component" value="Unassembled WGS sequence"/>
</dbReference>
<evidence type="ECO:0000256" key="1">
    <source>
        <dbReference type="ARBA" id="ARBA00001971"/>
    </source>
</evidence>
<dbReference type="PROSITE" id="PS00086">
    <property type="entry name" value="CYTOCHROME_P450"/>
    <property type="match status" value="1"/>
</dbReference>
<evidence type="ECO:0000256" key="3">
    <source>
        <dbReference type="PIRSR" id="PIRSR602401-1"/>
    </source>
</evidence>
<evidence type="ECO:0000313" key="5">
    <source>
        <dbReference type="EnsemblProtists" id="EOD16976"/>
    </source>
</evidence>
<comment type="similarity">
    <text evidence="2 4">Belongs to the cytochrome P450 family.</text>
</comment>
<dbReference type="AlphaFoldDB" id="A0A0D3J0E1"/>
<organism evidence="5 6">
    <name type="scientific">Emiliania huxleyi (strain CCMP1516)</name>
    <dbReference type="NCBI Taxonomy" id="280463"/>
    <lineage>
        <taxon>Eukaryota</taxon>
        <taxon>Haptista</taxon>
        <taxon>Haptophyta</taxon>
        <taxon>Prymnesiophyceae</taxon>
        <taxon>Isochrysidales</taxon>
        <taxon>Noelaerhabdaceae</taxon>
        <taxon>Emiliania</taxon>
    </lineage>
</organism>
<dbReference type="HOGENOM" id="CLU_592440_0_0_1"/>
<dbReference type="Gene3D" id="1.10.630.10">
    <property type="entry name" value="Cytochrome P450"/>
    <property type="match status" value="1"/>
</dbReference>
<dbReference type="GO" id="GO:0004497">
    <property type="term" value="F:monooxygenase activity"/>
    <property type="evidence" value="ECO:0007669"/>
    <property type="project" value="UniProtKB-KW"/>
</dbReference>
<evidence type="ECO:0000256" key="2">
    <source>
        <dbReference type="ARBA" id="ARBA00010617"/>
    </source>
</evidence>
<dbReference type="InterPro" id="IPR050121">
    <property type="entry name" value="Cytochrome_P450_monoxygenase"/>
</dbReference>
<dbReference type="STRING" id="2903.R1E1T7"/>
<dbReference type="EnsemblProtists" id="EOD16976">
    <property type="protein sequence ID" value="EOD16976"/>
    <property type="gene ID" value="EMIHUDRAFT_244635"/>
</dbReference>
<dbReference type="InterPro" id="IPR002401">
    <property type="entry name" value="Cyt_P450_E_grp-I"/>
</dbReference>
<keyword evidence="3 4" id="KW-0349">Heme</keyword>
<keyword evidence="3 4" id="KW-0408">Iron</keyword>
<dbReference type="RefSeq" id="XP_005769405.1">
    <property type="nucleotide sequence ID" value="XM_005769348.1"/>
</dbReference>